<keyword evidence="2" id="KW-1185">Reference proteome</keyword>
<name>A0A699ZKD2_HAELA</name>
<evidence type="ECO:0000313" key="2">
    <source>
        <dbReference type="Proteomes" id="UP000485058"/>
    </source>
</evidence>
<dbReference type="EMBL" id="BLLF01001465">
    <property type="protein sequence ID" value="GFH19446.1"/>
    <property type="molecule type" value="Genomic_DNA"/>
</dbReference>
<gene>
    <name evidence="1" type="ORF">HaLaN_16392</name>
</gene>
<reference evidence="1 2" key="1">
    <citation type="submission" date="2020-02" db="EMBL/GenBank/DDBJ databases">
        <title>Draft genome sequence of Haematococcus lacustris strain NIES-144.</title>
        <authorList>
            <person name="Morimoto D."/>
            <person name="Nakagawa S."/>
            <person name="Yoshida T."/>
            <person name="Sawayama S."/>
        </authorList>
    </citation>
    <scope>NUCLEOTIDE SEQUENCE [LARGE SCALE GENOMIC DNA]</scope>
    <source>
        <strain evidence="1 2">NIES-144</strain>
    </source>
</reference>
<accession>A0A699ZKD2</accession>
<protein>
    <submittedName>
        <fullName evidence="1">Uncharacterized protein</fullName>
    </submittedName>
</protein>
<feature type="non-terminal residue" evidence="1">
    <location>
        <position position="1"/>
    </location>
</feature>
<comment type="caution">
    <text evidence="1">The sequence shown here is derived from an EMBL/GenBank/DDBJ whole genome shotgun (WGS) entry which is preliminary data.</text>
</comment>
<sequence length="42" mass="4806">SRVRQEANWLFNLISQASDELSDKARRAKLDMQLDSQLVSGE</sequence>
<evidence type="ECO:0000313" key="1">
    <source>
        <dbReference type="EMBL" id="GFH19446.1"/>
    </source>
</evidence>
<dbReference type="Proteomes" id="UP000485058">
    <property type="component" value="Unassembled WGS sequence"/>
</dbReference>
<proteinExistence type="predicted"/>
<dbReference type="AlphaFoldDB" id="A0A699ZKD2"/>
<organism evidence="1 2">
    <name type="scientific">Haematococcus lacustris</name>
    <name type="common">Green alga</name>
    <name type="synonym">Haematococcus pluvialis</name>
    <dbReference type="NCBI Taxonomy" id="44745"/>
    <lineage>
        <taxon>Eukaryota</taxon>
        <taxon>Viridiplantae</taxon>
        <taxon>Chlorophyta</taxon>
        <taxon>core chlorophytes</taxon>
        <taxon>Chlorophyceae</taxon>
        <taxon>CS clade</taxon>
        <taxon>Chlamydomonadales</taxon>
        <taxon>Haematococcaceae</taxon>
        <taxon>Haematococcus</taxon>
    </lineage>
</organism>